<feature type="domain" description="Endoplasmic reticulum metallopeptidase 1-like C-terminal" evidence="16">
    <location>
        <begin position="356"/>
        <end position="574"/>
    </location>
</feature>
<evidence type="ECO:0000256" key="4">
    <source>
        <dbReference type="ARBA" id="ARBA00010918"/>
    </source>
</evidence>
<gene>
    <name evidence="17" type="ORF">P879_06995</name>
</gene>
<sequence>MSSPGFDEKNARLHLQKITSLGPRTAGSVNNELLTPEYMRQALEDVVYLGNKSGLQVNLDEQTAAYSSFRSHFHISTYKNLKNFILRFHDPKVVRSGTRHAFLLNCHYDSAISSPGASDAFVSCAVMLELSRVLATGNFSMHNDVIFLFNGAEESILPASHAFITQHPWSKDVVAFLNLEGAGAGGRMLVFQAGPGASSEILLDAVSSSFERPHADVFAEELFHSGIIPSDTDFRIFRDHGLIPGLDMAYVADGYCYHTPFDTESRISRDCLQRTGEDLLAFVSTILNDQRLESISKLRPKTPTFSADSQSLIGLSSDDVLPSFRPVSEVWAPSWTRQVFFDLWGLKIAFRDIPGSNEITSNDSYVLLLALDNNGIRYLKPNSYPNSVPSSILSLISHAETKQSIGLYGGLMELSDAEPVICDRLRPYCAIAPMYPYLHYFTDLYHIPATKHTSTPHTGLRLVSRELVHNSRLPPAYNSWNLTFSVISGPPHTHVLLRTDAPKVRLSDWSFSSGTPVPIPMPLPPRSNEKEKHNTGAHYFLYHIDAAVGVAAGVSWKDPWIFWLVVDAVTSPESSTMPHAILLVQPSAKKPDTRTWSDYETVEQCLEGVCKIYEEQLKRENPNAPTITYDISQLFQFIDQLADLSCLEFHEPTYTYVPHPKNWIKENIYVLLRNQAGQ</sequence>
<comment type="cofactor">
    <cofactor evidence="1">
        <name>Zn(2+)</name>
        <dbReference type="ChEBI" id="CHEBI:29105"/>
    </cofactor>
</comment>
<dbReference type="Pfam" id="PF22248">
    <property type="entry name" value="ERMP1_C"/>
    <property type="match status" value="1"/>
</dbReference>
<dbReference type="PANTHER" id="PTHR12147:SF22">
    <property type="entry name" value="ENDOPLASMIC RETICULUM METALLOPEPTIDASE 1"/>
    <property type="match status" value="1"/>
</dbReference>
<dbReference type="Gene3D" id="3.40.630.10">
    <property type="entry name" value="Zn peptidases"/>
    <property type="match status" value="1"/>
</dbReference>
<evidence type="ECO:0000256" key="9">
    <source>
        <dbReference type="ARBA" id="ARBA00022824"/>
    </source>
</evidence>
<evidence type="ECO:0000313" key="17">
    <source>
        <dbReference type="EMBL" id="KAF8566701.1"/>
    </source>
</evidence>
<keyword evidence="13" id="KW-0472">Membrane</keyword>
<dbReference type="SUPFAM" id="SSF143875">
    <property type="entry name" value="ERH-like"/>
    <property type="match status" value="1"/>
</dbReference>
<name>A0A8T0DIW4_9TREM</name>
<keyword evidence="8" id="KW-0378">Hydrolase</keyword>
<comment type="caution">
    <text evidence="17">The sequence shown here is derived from an EMBL/GenBank/DDBJ whole genome shotgun (WGS) entry which is preliminary data.</text>
</comment>
<feature type="domain" description="Peptidase M28" evidence="15">
    <location>
        <begin position="99"/>
        <end position="282"/>
    </location>
</feature>
<evidence type="ECO:0000256" key="14">
    <source>
        <dbReference type="ARBA" id="ARBA00023180"/>
    </source>
</evidence>
<comment type="similarity">
    <text evidence="4">Belongs to the peptidase M28 family.</text>
</comment>
<protein>
    <recommendedName>
        <fullName evidence="19">Peptidase M28 domain-containing protein</fullName>
    </recommendedName>
</protein>
<dbReference type="GO" id="GO:0006508">
    <property type="term" value="P:proteolysis"/>
    <property type="evidence" value="ECO:0007669"/>
    <property type="project" value="UniProtKB-KW"/>
</dbReference>
<evidence type="ECO:0000256" key="3">
    <source>
        <dbReference type="ARBA" id="ARBA00007491"/>
    </source>
</evidence>
<dbReference type="SUPFAM" id="SSF53187">
    <property type="entry name" value="Zn-dependent exopeptidases"/>
    <property type="match status" value="1"/>
</dbReference>
<dbReference type="FunFam" id="3.40.630.10:FF:000008">
    <property type="entry name" value="Endoplasmic reticulum metallopeptidase 1"/>
    <property type="match status" value="1"/>
</dbReference>
<evidence type="ECO:0000256" key="8">
    <source>
        <dbReference type="ARBA" id="ARBA00022801"/>
    </source>
</evidence>
<keyword evidence="14" id="KW-0325">Glycoprotein</keyword>
<keyword evidence="6" id="KW-0812">Transmembrane</keyword>
<dbReference type="GO" id="GO:0005789">
    <property type="term" value="C:endoplasmic reticulum membrane"/>
    <property type="evidence" value="ECO:0007669"/>
    <property type="project" value="UniProtKB-SubCell"/>
</dbReference>
<keyword evidence="11" id="KW-1133">Transmembrane helix</keyword>
<dbReference type="GO" id="GO:0008235">
    <property type="term" value="F:metalloexopeptidase activity"/>
    <property type="evidence" value="ECO:0007669"/>
    <property type="project" value="InterPro"/>
</dbReference>
<evidence type="ECO:0000313" key="18">
    <source>
        <dbReference type="Proteomes" id="UP000699462"/>
    </source>
</evidence>
<dbReference type="PANTHER" id="PTHR12147">
    <property type="entry name" value="METALLOPEPTIDASE M28 FAMILY MEMBER"/>
    <property type="match status" value="1"/>
</dbReference>
<evidence type="ECO:0000256" key="1">
    <source>
        <dbReference type="ARBA" id="ARBA00001947"/>
    </source>
</evidence>
<keyword evidence="5" id="KW-0645">Protease</keyword>
<evidence type="ECO:0000256" key="6">
    <source>
        <dbReference type="ARBA" id="ARBA00022692"/>
    </source>
</evidence>
<dbReference type="CDD" id="cd03875">
    <property type="entry name" value="M28_Fxna_like"/>
    <property type="match status" value="1"/>
</dbReference>
<dbReference type="InterPro" id="IPR035912">
    <property type="entry name" value="EHR_sf"/>
</dbReference>
<dbReference type="EMBL" id="JTDF01004753">
    <property type="protein sequence ID" value="KAF8566701.1"/>
    <property type="molecule type" value="Genomic_DNA"/>
</dbReference>
<evidence type="ECO:0000256" key="11">
    <source>
        <dbReference type="ARBA" id="ARBA00022989"/>
    </source>
</evidence>
<evidence type="ECO:0000256" key="2">
    <source>
        <dbReference type="ARBA" id="ARBA00004477"/>
    </source>
</evidence>
<dbReference type="InterPro" id="IPR007484">
    <property type="entry name" value="Peptidase_M28"/>
</dbReference>
<evidence type="ECO:0000256" key="13">
    <source>
        <dbReference type="ARBA" id="ARBA00023136"/>
    </source>
</evidence>
<dbReference type="InterPro" id="IPR000781">
    <property type="entry name" value="ERH"/>
</dbReference>
<dbReference type="AlphaFoldDB" id="A0A8T0DIW4"/>
<keyword evidence="9" id="KW-0256">Endoplasmic reticulum</keyword>
<organism evidence="17 18">
    <name type="scientific">Paragonimus westermani</name>
    <dbReference type="NCBI Taxonomy" id="34504"/>
    <lineage>
        <taxon>Eukaryota</taxon>
        <taxon>Metazoa</taxon>
        <taxon>Spiralia</taxon>
        <taxon>Lophotrochozoa</taxon>
        <taxon>Platyhelminthes</taxon>
        <taxon>Trematoda</taxon>
        <taxon>Digenea</taxon>
        <taxon>Plagiorchiida</taxon>
        <taxon>Troglotremata</taxon>
        <taxon>Troglotrematidae</taxon>
        <taxon>Paragonimus</taxon>
    </lineage>
</organism>
<keyword evidence="18" id="KW-1185">Reference proteome</keyword>
<comment type="similarity">
    <text evidence="3">Belongs to the E(R) family.</text>
</comment>
<reference evidence="17 18" key="1">
    <citation type="submission" date="2019-07" db="EMBL/GenBank/DDBJ databases">
        <title>Annotation for the trematode Paragonimus westermani.</title>
        <authorList>
            <person name="Choi Y.-J."/>
        </authorList>
    </citation>
    <scope>NUCLEOTIDE SEQUENCE [LARGE SCALE GENOMIC DNA]</scope>
    <source>
        <strain evidence="17">180907_Pwestermani</strain>
    </source>
</reference>
<evidence type="ECO:0000259" key="15">
    <source>
        <dbReference type="Pfam" id="PF04389"/>
    </source>
</evidence>
<dbReference type="PROSITE" id="PS01290">
    <property type="entry name" value="ER"/>
    <property type="match status" value="1"/>
</dbReference>
<dbReference type="OrthoDB" id="7887808at2759"/>
<dbReference type="GO" id="GO:0046872">
    <property type="term" value="F:metal ion binding"/>
    <property type="evidence" value="ECO:0007669"/>
    <property type="project" value="UniProtKB-KW"/>
</dbReference>
<dbReference type="InterPro" id="IPR048024">
    <property type="entry name" value="Fxna-like_M28_dom"/>
</dbReference>
<evidence type="ECO:0000259" key="16">
    <source>
        <dbReference type="Pfam" id="PF22248"/>
    </source>
</evidence>
<evidence type="ECO:0008006" key="19">
    <source>
        <dbReference type="Google" id="ProtNLM"/>
    </source>
</evidence>
<accession>A0A8T0DIW4</accession>
<dbReference type="Gene3D" id="3.30.2260.10">
    <property type="entry name" value="Enhancer of rudimentary"/>
    <property type="match status" value="1"/>
</dbReference>
<comment type="subcellular location">
    <subcellularLocation>
        <location evidence="2">Endoplasmic reticulum membrane</location>
        <topology evidence="2">Multi-pass membrane protein</topology>
    </subcellularLocation>
</comment>
<evidence type="ECO:0000256" key="5">
    <source>
        <dbReference type="ARBA" id="ARBA00022670"/>
    </source>
</evidence>
<dbReference type="Pfam" id="PF04389">
    <property type="entry name" value="Peptidase_M28"/>
    <property type="match status" value="1"/>
</dbReference>
<keyword evidence="7" id="KW-0479">Metal-binding</keyword>
<evidence type="ECO:0000256" key="10">
    <source>
        <dbReference type="ARBA" id="ARBA00022833"/>
    </source>
</evidence>
<proteinExistence type="inferred from homology"/>
<keyword evidence="12" id="KW-0482">Metalloprotease</keyword>
<dbReference type="InterPro" id="IPR045175">
    <property type="entry name" value="M28_fam"/>
</dbReference>
<evidence type="ECO:0000256" key="12">
    <source>
        <dbReference type="ARBA" id="ARBA00023049"/>
    </source>
</evidence>
<dbReference type="Proteomes" id="UP000699462">
    <property type="component" value="Unassembled WGS sequence"/>
</dbReference>
<dbReference type="Pfam" id="PF01133">
    <property type="entry name" value="ER"/>
    <property type="match status" value="1"/>
</dbReference>
<keyword evidence="10" id="KW-0862">Zinc</keyword>
<evidence type="ECO:0000256" key="7">
    <source>
        <dbReference type="ARBA" id="ARBA00022723"/>
    </source>
</evidence>
<dbReference type="InterPro" id="IPR053973">
    <property type="entry name" value="ERMP1-like_C"/>
</dbReference>